<gene>
    <name evidence="2" type="ORF">GCWU000324_00375</name>
</gene>
<dbReference type="EMBL" id="ACJW02000002">
    <property type="protein sequence ID" value="EEP68479.1"/>
    <property type="molecule type" value="Genomic_DNA"/>
</dbReference>
<name>C4GHP2_9NEIS</name>
<evidence type="ECO:0000313" key="2">
    <source>
        <dbReference type="EMBL" id="EEP68479.1"/>
    </source>
</evidence>
<accession>C4GHP2</accession>
<dbReference type="AlphaFoldDB" id="C4GHP2"/>
<dbReference type="HOGENOM" id="CLU_2633372_0_0_4"/>
<sequence length="77" mass="8281">MGTPWVGLSGAGGADACFDVEPVFQHFLFPFGGVLWLAVAVGANGVIRRNFLFCMGWAWRRWAGLMGFQAAFLGKAA</sequence>
<keyword evidence="1" id="KW-0472">Membrane</keyword>
<keyword evidence="1" id="KW-1133">Transmembrane helix</keyword>
<evidence type="ECO:0000313" key="3">
    <source>
        <dbReference type="Proteomes" id="UP000003009"/>
    </source>
</evidence>
<evidence type="ECO:0000256" key="1">
    <source>
        <dbReference type="SAM" id="Phobius"/>
    </source>
</evidence>
<dbReference type="Proteomes" id="UP000003009">
    <property type="component" value="Unassembled WGS sequence"/>
</dbReference>
<keyword evidence="3" id="KW-1185">Reference proteome</keyword>
<keyword evidence="1" id="KW-0812">Transmembrane</keyword>
<proteinExistence type="predicted"/>
<comment type="caution">
    <text evidence="2">The sequence shown here is derived from an EMBL/GenBank/DDBJ whole genome shotgun (WGS) entry which is preliminary data.</text>
</comment>
<feature type="transmembrane region" description="Helical" evidence="1">
    <location>
        <begin position="27"/>
        <end position="47"/>
    </location>
</feature>
<protein>
    <submittedName>
        <fullName evidence="2">Uncharacterized protein</fullName>
    </submittedName>
</protein>
<organism evidence="2 3">
    <name type="scientific">Kingella oralis ATCC 51147</name>
    <dbReference type="NCBI Taxonomy" id="629741"/>
    <lineage>
        <taxon>Bacteria</taxon>
        <taxon>Pseudomonadati</taxon>
        <taxon>Pseudomonadota</taxon>
        <taxon>Betaproteobacteria</taxon>
        <taxon>Neisseriales</taxon>
        <taxon>Neisseriaceae</taxon>
        <taxon>Kingella</taxon>
    </lineage>
</organism>
<reference evidence="2" key="1">
    <citation type="submission" date="2009-04" db="EMBL/GenBank/DDBJ databases">
        <authorList>
            <person name="Weinstock G."/>
            <person name="Sodergren E."/>
            <person name="Clifton S."/>
            <person name="Fulton L."/>
            <person name="Fulton B."/>
            <person name="Courtney L."/>
            <person name="Fronick C."/>
            <person name="Harrison M."/>
            <person name="Strong C."/>
            <person name="Farmer C."/>
            <person name="Delahaunty K."/>
            <person name="Markovic C."/>
            <person name="Hall O."/>
            <person name="Minx P."/>
            <person name="Tomlinson C."/>
            <person name="Mitreva M."/>
            <person name="Nelson J."/>
            <person name="Hou S."/>
            <person name="Wollam A."/>
            <person name="Pepin K.H."/>
            <person name="Johnson M."/>
            <person name="Bhonagiri V."/>
            <person name="Nash W.E."/>
            <person name="Warren W."/>
            <person name="Chinwalla A."/>
            <person name="Mardis E.R."/>
            <person name="Wilson R.K."/>
        </authorList>
    </citation>
    <scope>NUCLEOTIDE SEQUENCE [LARGE SCALE GENOMIC DNA]</scope>
    <source>
        <strain evidence="2">ATCC 51147</strain>
    </source>
</reference>